<evidence type="ECO:0000313" key="1">
    <source>
        <dbReference type="EMBL" id="MBU9738667.1"/>
    </source>
</evidence>
<evidence type="ECO:0000313" key="2">
    <source>
        <dbReference type="Proteomes" id="UP000712157"/>
    </source>
</evidence>
<dbReference type="EMBL" id="JAHQCW010000039">
    <property type="protein sequence ID" value="MBU9738667.1"/>
    <property type="molecule type" value="Genomic_DNA"/>
</dbReference>
<reference evidence="1" key="1">
    <citation type="submission" date="2021-06" db="EMBL/GenBank/DDBJ databases">
        <title>Description of novel taxa of the family Lachnospiraceae.</title>
        <authorList>
            <person name="Chaplin A.V."/>
            <person name="Sokolova S.R."/>
            <person name="Pikina A.P."/>
            <person name="Korzhanova M."/>
            <person name="Belova V."/>
            <person name="Korostin D."/>
            <person name="Efimov B.A."/>
        </authorList>
    </citation>
    <scope>NUCLEOTIDE SEQUENCE</scope>
    <source>
        <strain evidence="1">ASD5720</strain>
    </source>
</reference>
<protein>
    <submittedName>
        <fullName evidence="1">Uncharacterized protein</fullName>
    </submittedName>
</protein>
<sequence length="92" mass="10786">MRGVTPTLFGKELLISTDMNYVANVKDLLYDNHIKFRCKVYNHNRQDGGFGARRGLDSSMFIRDEYAYQYVIYVGKEDLERAQGILSRMRKK</sequence>
<proteinExistence type="predicted"/>
<dbReference type="AlphaFoldDB" id="A0A949K8U3"/>
<dbReference type="RefSeq" id="WP_238724440.1">
    <property type="nucleotide sequence ID" value="NZ_JAHQCY010000016.1"/>
</dbReference>
<comment type="caution">
    <text evidence="1">The sequence shown here is derived from an EMBL/GenBank/DDBJ whole genome shotgun (WGS) entry which is preliminary data.</text>
</comment>
<accession>A0A949K8U3</accession>
<keyword evidence="2" id="KW-1185">Reference proteome</keyword>
<dbReference type="Proteomes" id="UP000712157">
    <property type="component" value="Unassembled WGS sequence"/>
</dbReference>
<gene>
    <name evidence="1" type="ORF">KTH89_19175</name>
</gene>
<name>A0A949K8U3_9FIRM</name>
<organism evidence="1 2">
    <name type="scientific">Diplocloster agilis</name>
    <dbReference type="NCBI Taxonomy" id="2850323"/>
    <lineage>
        <taxon>Bacteria</taxon>
        <taxon>Bacillati</taxon>
        <taxon>Bacillota</taxon>
        <taxon>Clostridia</taxon>
        <taxon>Lachnospirales</taxon>
        <taxon>Lachnospiraceae</taxon>
        <taxon>Diplocloster</taxon>
    </lineage>
</organism>